<dbReference type="PROSITE" id="PS51350">
    <property type="entry name" value="PTS_HPR_DOM"/>
    <property type="match status" value="1"/>
</dbReference>
<evidence type="ECO:0000259" key="5">
    <source>
        <dbReference type="PROSITE" id="PS51350"/>
    </source>
</evidence>
<dbReference type="PATRIC" id="fig|455434.6.peg.585"/>
<dbReference type="PROSITE" id="PS00589">
    <property type="entry name" value="PTS_HPR_SER"/>
    <property type="match status" value="1"/>
</dbReference>
<protein>
    <submittedName>
        <fullName evidence="6">Phosphocarrier protein HPr</fullName>
    </submittedName>
</protein>
<feature type="domain" description="HPr" evidence="5">
    <location>
        <begin position="1"/>
        <end position="88"/>
    </location>
</feature>
<reference evidence="6 7" key="1">
    <citation type="journal article" date="2008" name="BMC Microbiol.">
        <title>Complete genome sequence of Treponema pallidum ssp. pallidum strain SS14 determined with oligonucleotide arrays.</title>
        <authorList>
            <person name="Matejkova P."/>
            <person name="Strouhal M."/>
            <person name="Smajs D."/>
            <person name="Norris S.J."/>
            <person name="Palzkill T."/>
            <person name="Petrosino J.F."/>
            <person name="Sodergren E."/>
            <person name="Norton J.E."/>
            <person name="Singh J."/>
            <person name="Richmond T.A."/>
            <person name="Molla M.N."/>
            <person name="Albert T.J."/>
            <person name="Weinstock G.M."/>
        </authorList>
    </citation>
    <scope>NUCLEOTIDE SEQUENCE [LARGE SCALE GENOMIC DNA]</scope>
    <source>
        <strain evidence="6 7">SS14</strain>
    </source>
</reference>
<proteinExistence type="inferred from homology"/>
<name>A0A0H3BJH9_TREPS</name>
<dbReference type="GO" id="GO:0005737">
    <property type="term" value="C:cytoplasm"/>
    <property type="evidence" value="ECO:0007669"/>
    <property type="project" value="UniProtKB-SubCell"/>
</dbReference>
<evidence type="ECO:0000256" key="1">
    <source>
        <dbReference type="ARBA" id="ARBA00004496"/>
    </source>
</evidence>
<dbReference type="CDD" id="cd00367">
    <property type="entry name" value="PTS-HPr_like"/>
    <property type="match status" value="1"/>
</dbReference>
<evidence type="ECO:0000256" key="2">
    <source>
        <dbReference type="ARBA" id="ARBA00010736"/>
    </source>
</evidence>
<evidence type="ECO:0000313" key="7">
    <source>
        <dbReference type="Proteomes" id="UP000001202"/>
    </source>
</evidence>
<dbReference type="Pfam" id="PF00381">
    <property type="entry name" value="PTS-HPr"/>
    <property type="match status" value="1"/>
</dbReference>
<comment type="subcellular location">
    <subcellularLocation>
        <location evidence="1">Cytoplasm</location>
    </subcellularLocation>
</comment>
<evidence type="ECO:0000256" key="4">
    <source>
        <dbReference type="ARBA" id="ARBA00022683"/>
    </source>
</evidence>
<dbReference type="EMBL" id="CP000805">
    <property type="protein sequence ID" value="ACD71009.1"/>
    <property type="molecule type" value="Genomic_DNA"/>
</dbReference>
<dbReference type="InterPro" id="IPR050399">
    <property type="entry name" value="HPr"/>
</dbReference>
<dbReference type="SMR" id="A0A0H3BJH9"/>
<comment type="similarity">
    <text evidence="2">Belongs to the HPr family.</text>
</comment>
<dbReference type="PANTHER" id="PTHR33705:SF2">
    <property type="entry name" value="PHOSPHOCARRIER PROTEIN NPR"/>
    <property type="match status" value="1"/>
</dbReference>
<dbReference type="GO" id="GO:0009401">
    <property type="term" value="P:phosphoenolpyruvate-dependent sugar phosphotransferase system"/>
    <property type="evidence" value="ECO:0007669"/>
    <property type="project" value="UniProtKB-KW"/>
</dbReference>
<keyword evidence="4" id="KW-0598">Phosphotransferase system</keyword>
<organism evidence="6 7">
    <name type="scientific">Treponema pallidum subsp. pallidum (strain SS14)</name>
    <dbReference type="NCBI Taxonomy" id="455434"/>
    <lineage>
        <taxon>Bacteria</taxon>
        <taxon>Pseudomonadati</taxon>
        <taxon>Spirochaetota</taxon>
        <taxon>Spirochaetia</taxon>
        <taxon>Spirochaetales</taxon>
        <taxon>Treponemataceae</taxon>
        <taxon>Treponema</taxon>
    </lineage>
</organism>
<gene>
    <name evidence="6" type="primary">ptsH</name>
    <name evidence="6" type="ordered locus">TPASS_0589</name>
</gene>
<dbReference type="RefSeq" id="WP_010882035.1">
    <property type="nucleotide sequence ID" value="NC_010741.1"/>
</dbReference>
<dbReference type="PANTHER" id="PTHR33705">
    <property type="entry name" value="PHOSPHOCARRIER PROTEIN HPR"/>
    <property type="match status" value="1"/>
</dbReference>
<dbReference type="NCBIfam" id="TIGR01003">
    <property type="entry name" value="PTS_HPr_family"/>
    <property type="match status" value="1"/>
</dbReference>
<dbReference type="Proteomes" id="UP000001202">
    <property type="component" value="Chromosome"/>
</dbReference>
<evidence type="ECO:0000256" key="3">
    <source>
        <dbReference type="ARBA" id="ARBA00022490"/>
    </source>
</evidence>
<evidence type="ECO:0000313" key="6">
    <source>
        <dbReference type="EMBL" id="ACD71009.1"/>
    </source>
</evidence>
<dbReference type="Gene3D" id="3.30.1340.10">
    <property type="entry name" value="HPr-like"/>
    <property type="match status" value="1"/>
</dbReference>
<dbReference type="KEGG" id="tpp:TPASS_0589"/>
<dbReference type="AlphaFoldDB" id="A0A0H3BJH9"/>
<dbReference type="InterPro" id="IPR001020">
    <property type="entry name" value="PTS_HPr_His_P_site"/>
</dbReference>
<dbReference type="InterPro" id="IPR035895">
    <property type="entry name" value="HPr-like_sf"/>
</dbReference>
<dbReference type="InterPro" id="IPR002114">
    <property type="entry name" value="PTS_HPr_Ser_P_site"/>
</dbReference>
<keyword evidence="3" id="KW-0963">Cytoplasm</keyword>
<dbReference type="PROSITE" id="PS00369">
    <property type="entry name" value="PTS_HPR_HIS"/>
    <property type="match status" value="1"/>
</dbReference>
<dbReference type="GeneID" id="93876354"/>
<dbReference type="PRINTS" id="PR00107">
    <property type="entry name" value="PHOSPHOCPHPR"/>
</dbReference>
<dbReference type="SUPFAM" id="SSF55594">
    <property type="entry name" value="HPr-like"/>
    <property type="match status" value="1"/>
</dbReference>
<sequence length="88" mass="9527">MVVKTVRVLNRAGVHARPAALIVQAASRFDSKIMLVRDTIRVNAKSIMGVMAMAAGCGSELELVVEGPDEVAALSAIERLFQNKFEEE</sequence>
<dbReference type="InterPro" id="IPR000032">
    <property type="entry name" value="HPr-like"/>
</dbReference>
<accession>A0A0H3BJH9</accession>